<gene>
    <name evidence="2" type="ORF">SAMN04515671_1112</name>
</gene>
<feature type="signal peptide" evidence="1">
    <location>
        <begin position="1"/>
        <end position="17"/>
    </location>
</feature>
<feature type="chain" id="PRO_5009249513" evidence="1">
    <location>
        <begin position="18"/>
        <end position="164"/>
    </location>
</feature>
<dbReference type="STRING" id="1090615.SAMN04515671_1112"/>
<keyword evidence="1" id="KW-0732">Signal</keyword>
<dbReference type="EMBL" id="LT629710">
    <property type="protein sequence ID" value="SDO49258.1"/>
    <property type="molecule type" value="Genomic_DNA"/>
</dbReference>
<dbReference type="InterPro" id="IPR023393">
    <property type="entry name" value="START-like_dom_sf"/>
</dbReference>
<keyword evidence="3" id="KW-1185">Reference proteome</keyword>
<evidence type="ECO:0000313" key="2">
    <source>
        <dbReference type="EMBL" id="SDO49258.1"/>
    </source>
</evidence>
<name>A0A1H0JZP5_9ACTN</name>
<proteinExistence type="predicted"/>
<evidence type="ECO:0000313" key="3">
    <source>
        <dbReference type="Proteomes" id="UP000198741"/>
    </source>
</evidence>
<protein>
    <submittedName>
        <fullName evidence="2">Polyketide cyclase / dehydrase and lipid transport</fullName>
    </submittedName>
</protein>
<evidence type="ECO:0000256" key="1">
    <source>
        <dbReference type="SAM" id="SignalP"/>
    </source>
</evidence>
<dbReference type="Gene3D" id="3.30.530.20">
    <property type="match status" value="1"/>
</dbReference>
<organism evidence="2 3">
    <name type="scientific">Nakamurella panacisegetis</name>
    <dbReference type="NCBI Taxonomy" id="1090615"/>
    <lineage>
        <taxon>Bacteria</taxon>
        <taxon>Bacillati</taxon>
        <taxon>Actinomycetota</taxon>
        <taxon>Actinomycetes</taxon>
        <taxon>Nakamurellales</taxon>
        <taxon>Nakamurellaceae</taxon>
        <taxon>Nakamurella</taxon>
    </lineage>
</organism>
<dbReference type="Pfam" id="PF10604">
    <property type="entry name" value="Polyketide_cyc2"/>
    <property type="match status" value="1"/>
</dbReference>
<dbReference type="InterPro" id="IPR019587">
    <property type="entry name" value="Polyketide_cyclase/dehydratase"/>
</dbReference>
<reference evidence="2 3" key="1">
    <citation type="submission" date="2016-10" db="EMBL/GenBank/DDBJ databases">
        <authorList>
            <person name="de Groot N.N."/>
        </authorList>
    </citation>
    <scope>NUCLEOTIDE SEQUENCE [LARGE SCALE GENOMIC DNA]</scope>
    <source>
        <strain evidence="3">P4-7,KCTC 19426,CECT 7604</strain>
    </source>
</reference>
<dbReference type="AlphaFoldDB" id="A0A1H0JZP5"/>
<dbReference type="SUPFAM" id="SSF55961">
    <property type="entry name" value="Bet v1-like"/>
    <property type="match status" value="1"/>
</dbReference>
<accession>A0A1H0JZP5</accession>
<sequence>MLVNLVRFVLTASLVCAHTNDMTTIATASATSTAPAAQFFALWADMDTWPEWNTDTEWVRLDGPFVQGATGTLKPKGGPKVKFTVEKLTATDFVDVSTLWGARLTFDHHIVETSSGTEVSVAVRMSGPLSKVWTMVMGGGLRKSAQADLDALVRAAEAKVAAQR</sequence>
<dbReference type="Proteomes" id="UP000198741">
    <property type="component" value="Chromosome I"/>
</dbReference>